<protein>
    <submittedName>
        <fullName evidence="2">Uncharacterized protein</fullName>
    </submittedName>
</protein>
<sequence length="348" mass="36864">MNRLPNPFRDEPGQQPKPQHKVDSPGFLMLSPPTGNNNFTTLHGSGSNSPRNNSFNTGGDFIPFGNNKNDFSRRGNHRGGARGSGNNHSPMHHTPGGFSGGGGGNNRSPMHHTPGGFSGGGNGNNRSPMHHTPGGFSGGGSRGTIGGGRNDFRMGNFNNSYQQSPYNQQGQNYSQSPGHHNIRGQRHGFSNTPNNRNNQQFGNNRGKFNSNGRNGGHGGKGPLSDVPIDKFVSFDMVNDPWRELEGLKEVAGDSRKLTFSSSSNRESVSGLDDSEIVIDTDTSAFVDNSYNNGAPDAGADSGTEGDSSPVHDTGSDSPYNIATSSTSEKDTGTGSDSEPFVDTYGEFV</sequence>
<feature type="region of interest" description="Disordered" evidence="1">
    <location>
        <begin position="1"/>
        <end position="224"/>
    </location>
</feature>
<organism evidence="2 3">
    <name type="scientific">Meganyctiphanes norvegica</name>
    <name type="common">Northern krill</name>
    <name type="synonym">Thysanopoda norvegica</name>
    <dbReference type="NCBI Taxonomy" id="48144"/>
    <lineage>
        <taxon>Eukaryota</taxon>
        <taxon>Metazoa</taxon>
        <taxon>Ecdysozoa</taxon>
        <taxon>Arthropoda</taxon>
        <taxon>Crustacea</taxon>
        <taxon>Multicrustacea</taxon>
        <taxon>Malacostraca</taxon>
        <taxon>Eumalacostraca</taxon>
        <taxon>Eucarida</taxon>
        <taxon>Euphausiacea</taxon>
        <taxon>Euphausiidae</taxon>
        <taxon>Meganyctiphanes</taxon>
    </lineage>
</organism>
<feature type="compositionally biased region" description="Polar residues" evidence="1">
    <location>
        <begin position="33"/>
        <end position="57"/>
    </location>
</feature>
<evidence type="ECO:0000313" key="2">
    <source>
        <dbReference type="EMBL" id="CAL4200678.1"/>
    </source>
</evidence>
<name>A0AAV2SK06_MEGNR</name>
<feature type="region of interest" description="Disordered" evidence="1">
    <location>
        <begin position="285"/>
        <end position="348"/>
    </location>
</feature>
<reference evidence="2 3" key="1">
    <citation type="submission" date="2024-05" db="EMBL/GenBank/DDBJ databases">
        <authorList>
            <person name="Wallberg A."/>
        </authorList>
    </citation>
    <scope>NUCLEOTIDE SEQUENCE [LARGE SCALE GENOMIC DNA]</scope>
</reference>
<dbReference type="AlphaFoldDB" id="A0AAV2SK06"/>
<proteinExistence type="predicted"/>
<comment type="caution">
    <text evidence="2">The sequence shown here is derived from an EMBL/GenBank/DDBJ whole genome shotgun (WGS) entry which is preliminary data.</text>
</comment>
<feature type="compositionally biased region" description="Gly residues" evidence="1">
    <location>
        <begin position="135"/>
        <end position="149"/>
    </location>
</feature>
<dbReference type="EMBL" id="CAXKWB010076707">
    <property type="protein sequence ID" value="CAL4200678.1"/>
    <property type="molecule type" value="Genomic_DNA"/>
</dbReference>
<gene>
    <name evidence="2" type="ORF">MNOR_LOCUS37557</name>
</gene>
<evidence type="ECO:0000256" key="1">
    <source>
        <dbReference type="SAM" id="MobiDB-lite"/>
    </source>
</evidence>
<evidence type="ECO:0000313" key="3">
    <source>
        <dbReference type="Proteomes" id="UP001497623"/>
    </source>
</evidence>
<accession>A0AAV2SK06</accession>
<keyword evidence="3" id="KW-1185">Reference proteome</keyword>
<feature type="compositionally biased region" description="Low complexity" evidence="1">
    <location>
        <begin position="158"/>
        <end position="178"/>
    </location>
</feature>
<dbReference type="Proteomes" id="UP001497623">
    <property type="component" value="Unassembled WGS sequence"/>
</dbReference>
<feature type="compositionally biased region" description="Low complexity" evidence="1">
    <location>
        <begin position="194"/>
        <end position="212"/>
    </location>
</feature>
<feature type="compositionally biased region" description="Polar residues" evidence="1">
    <location>
        <begin position="315"/>
        <end position="336"/>
    </location>
</feature>